<accession>A0A915I2E2</accession>
<dbReference type="Proteomes" id="UP000887565">
    <property type="component" value="Unplaced"/>
</dbReference>
<evidence type="ECO:0000313" key="2">
    <source>
        <dbReference type="Proteomes" id="UP000887565"/>
    </source>
</evidence>
<protein>
    <submittedName>
        <fullName evidence="3">Uncharacterized protein</fullName>
    </submittedName>
</protein>
<evidence type="ECO:0000313" key="3">
    <source>
        <dbReference type="WBParaSite" id="nRc.2.0.1.t08000-RA"/>
    </source>
</evidence>
<proteinExistence type="predicted"/>
<feature type="compositionally biased region" description="Polar residues" evidence="1">
    <location>
        <begin position="143"/>
        <end position="152"/>
    </location>
</feature>
<feature type="compositionally biased region" description="Low complexity" evidence="1">
    <location>
        <begin position="125"/>
        <end position="137"/>
    </location>
</feature>
<feature type="compositionally biased region" description="Basic and acidic residues" evidence="1">
    <location>
        <begin position="93"/>
        <end position="102"/>
    </location>
</feature>
<keyword evidence="2" id="KW-1185">Reference proteome</keyword>
<evidence type="ECO:0000256" key="1">
    <source>
        <dbReference type="SAM" id="MobiDB-lite"/>
    </source>
</evidence>
<feature type="compositionally biased region" description="Basic and acidic residues" evidence="1">
    <location>
        <begin position="205"/>
        <end position="215"/>
    </location>
</feature>
<name>A0A915I2E2_ROMCU</name>
<reference evidence="3" key="1">
    <citation type="submission" date="2022-11" db="UniProtKB">
        <authorList>
            <consortium name="WormBaseParasite"/>
        </authorList>
    </citation>
    <scope>IDENTIFICATION</scope>
</reference>
<organism evidence="2 3">
    <name type="scientific">Romanomermis culicivorax</name>
    <name type="common">Nematode worm</name>
    <dbReference type="NCBI Taxonomy" id="13658"/>
    <lineage>
        <taxon>Eukaryota</taxon>
        <taxon>Metazoa</taxon>
        <taxon>Ecdysozoa</taxon>
        <taxon>Nematoda</taxon>
        <taxon>Enoplea</taxon>
        <taxon>Dorylaimia</taxon>
        <taxon>Mermithida</taxon>
        <taxon>Mermithoidea</taxon>
        <taxon>Mermithidae</taxon>
        <taxon>Romanomermis</taxon>
    </lineage>
</organism>
<dbReference type="WBParaSite" id="nRc.2.0.1.t08000-RA">
    <property type="protein sequence ID" value="nRc.2.0.1.t08000-RA"/>
    <property type="gene ID" value="nRc.2.0.1.g08000"/>
</dbReference>
<feature type="compositionally biased region" description="Polar residues" evidence="1">
    <location>
        <begin position="216"/>
        <end position="230"/>
    </location>
</feature>
<feature type="region of interest" description="Disordered" evidence="1">
    <location>
        <begin position="178"/>
        <end position="230"/>
    </location>
</feature>
<dbReference type="AlphaFoldDB" id="A0A915I2E2"/>
<feature type="region of interest" description="Disordered" evidence="1">
    <location>
        <begin position="58"/>
        <end position="152"/>
    </location>
</feature>
<sequence length="287" mass="31414">MQPAVAQPTPVAEVQLAEVQPVAEVQPAEPEPEVVTILRTVPPAPAVLPAKIKQLLPMIGDSDSESSWEEEEDEEAQEQQQQGTPVTGLEYDPYDRSRETKTPEVSTNQKSKMETSKSQRRIKTIKSQTKSETSKSQTKSDRTTASTASYTQMQMVSKTGGELFRLKNNKVAAPLAVAQRKGNRGEMTNSQTWPHTGVDWGMAEVKPEEASEDARSNPTGAEETGNTKVKTQTRNFIIRISNCLVDAVEANKARRRARIEVIPEASKARGDIIQEGLEKAIDAAGSS</sequence>
<feature type="compositionally biased region" description="Acidic residues" evidence="1">
    <location>
        <begin position="62"/>
        <end position="77"/>
    </location>
</feature>